<feature type="binding site" evidence="5">
    <location>
        <position position="333"/>
    </location>
    <ligand>
        <name>Zn(2+)</name>
        <dbReference type="ChEBI" id="CHEBI:29105"/>
    </ligand>
</feature>
<dbReference type="InterPro" id="IPR002616">
    <property type="entry name" value="tRNA_ribo_trans-like"/>
</dbReference>
<comment type="cofactor">
    <cofactor evidence="5">
        <name>Zn(2+)</name>
        <dbReference type="ChEBI" id="CHEBI:29105"/>
    </cofactor>
    <text evidence="5">Binds 1 zinc ion per subunit.</text>
</comment>
<evidence type="ECO:0000256" key="5">
    <source>
        <dbReference type="HAMAP-Rule" id="MF_03043"/>
    </source>
</evidence>
<dbReference type="Proteomes" id="UP001309876">
    <property type="component" value="Unassembled WGS sequence"/>
</dbReference>
<dbReference type="Gene3D" id="3.20.20.105">
    <property type="entry name" value="Queuine tRNA-ribosyltransferase-like"/>
    <property type="match status" value="1"/>
</dbReference>
<keyword evidence="9" id="KW-1185">Reference proteome</keyword>
<dbReference type="GO" id="GO:0005737">
    <property type="term" value="C:cytoplasm"/>
    <property type="evidence" value="ECO:0007669"/>
    <property type="project" value="UniProtKB-SubCell"/>
</dbReference>
<dbReference type="HAMAP" id="MF_03043">
    <property type="entry name" value="QTRT2"/>
    <property type="match status" value="1"/>
</dbReference>
<feature type="binding site" evidence="5">
    <location>
        <position position="328"/>
    </location>
    <ligand>
        <name>Zn(2+)</name>
        <dbReference type="ChEBI" id="CHEBI:29105"/>
    </ligand>
</feature>
<keyword evidence="2 5" id="KW-0819">tRNA processing</keyword>
<sequence length="464" mass="51438">MATERAPSLPPEMFSFVLRHGDYSKAGLRLGQLTVQGRSAISTPSLVIPTSRGVIPHITQDTVSKLTRLSAVYVALEDFIERSPSKSPIFRQNPSPPNSKLRDFIALPDQCLSILGPRRIPAIETPNQNSNSSIAICTSVGFQLLNVDDYVQSAQDLGPDITIGPADIVTTKQVSQKRMEKSADRTHAWTRDTLAVEPENKESALFASLPPLEPQRQSFYLSDLTEEYKGQVAGLSTYSAETAASLQNTLEDLPRLCLNNPINPHELLRVIALGNDLVTTPFVTETSENGIAMDFRFAVSYEARNQKLGIDLWDNAHATDVSPLVKGCGCYTCTKHHRAYLHHLLSAKEMLAWTLLQIHNFSIMEDFFEAIRESVRKGTFEEQSKAFARAYDPEMPRPTGEGPRIRGYQMKSVGGGEPKKNRKVYGRLDEQARKLEEAESGIATPEEDVNAKDIEKLGLGEVQN</sequence>
<comment type="function">
    <text evidence="5">Non-catalytic subunit of the queuine tRNA-ribosyltransferase (TGT) that catalyzes the base-exchange of a guanine (G) residue with queuine (Q) at position 34 (anticodon wobble position) in tRNAs with GU(N) anticodons (tRNA-Asp, -Asn, -His and -Tyr), resulting in the hypermodified nucleoside queuosine (7-(((4,5-cis-dihydroxy-2-cyclopenten-1-yl)amino)methyl)-7-deazaguanosine).</text>
</comment>
<feature type="region of interest" description="Disordered" evidence="6">
    <location>
        <begin position="392"/>
        <end position="464"/>
    </location>
</feature>
<dbReference type="SUPFAM" id="SSF51713">
    <property type="entry name" value="tRNA-guanine transglycosylase"/>
    <property type="match status" value="1"/>
</dbReference>
<dbReference type="GO" id="GO:0046872">
    <property type="term" value="F:metal ion binding"/>
    <property type="evidence" value="ECO:0007669"/>
    <property type="project" value="UniProtKB-KW"/>
</dbReference>
<feature type="compositionally biased region" description="Basic and acidic residues" evidence="6">
    <location>
        <begin position="426"/>
        <end position="437"/>
    </location>
</feature>
<dbReference type="NCBIfam" id="TIGR00449">
    <property type="entry name" value="tgt_general"/>
    <property type="match status" value="1"/>
</dbReference>
<dbReference type="PANTHER" id="PTHR46064:SF1">
    <property type="entry name" value="QUEUINE TRNA-RIBOSYLTRANSFERASE ACCESSORY SUBUNIT 2"/>
    <property type="match status" value="1"/>
</dbReference>
<keyword evidence="1 5" id="KW-0963">Cytoplasm</keyword>
<protein>
    <recommendedName>
        <fullName evidence="5">Queuine tRNA-ribosyltransferase accessory subunit 2</fullName>
    </recommendedName>
    <alternativeName>
        <fullName evidence="5">Queuine tRNA-ribosyltransferase domain-containing protein 1</fullName>
    </alternativeName>
</protein>
<feature type="binding site" evidence="5">
    <location>
        <position position="359"/>
    </location>
    <ligand>
        <name>Zn(2+)</name>
        <dbReference type="ChEBI" id="CHEBI:29105"/>
    </ligand>
</feature>
<evidence type="ECO:0000313" key="9">
    <source>
        <dbReference type="Proteomes" id="UP001309876"/>
    </source>
</evidence>
<dbReference type="InterPro" id="IPR028592">
    <property type="entry name" value="QTRTD1"/>
</dbReference>
<evidence type="ECO:0000256" key="1">
    <source>
        <dbReference type="ARBA" id="ARBA00022490"/>
    </source>
</evidence>
<dbReference type="PANTHER" id="PTHR46064">
    <property type="entry name" value="QUEUINE TRNA-RIBOSYLTRANSFERASE ACCESSORY SUBUNIT 2"/>
    <property type="match status" value="1"/>
</dbReference>
<dbReference type="InterPro" id="IPR036511">
    <property type="entry name" value="TGT-like_sf"/>
</dbReference>
<comment type="caution">
    <text evidence="8">The sequence shown here is derived from an EMBL/GenBank/DDBJ whole genome shotgun (WGS) entry which is preliminary data.</text>
</comment>
<comment type="subcellular location">
    <subcellularLocation>
        <location evidence="5">Cytoplasm</location>
    </subcellularLocation>
</comment>
<name>A0AAN7Y5H6_9EURO</name>
<dbReference type="AlphaFoldDB" id="A0AAN7Y5H6"/>
<feature type="compositionally biased region" description="Basic and acidic residues" evidence="6">
    <location>
        <begin position="449"/>
        <end position="458"/>
    </location>
</feature>
<keyword evidence="4 5" id="KW-0862">Zinc</keyword>
<evidence type="ECO:0000313" key="8">
    <source>
        <dbReference type="EMBL" id="KAK5084387.1"/>
    </source>
</evidence>
<evidence type="ECO:0000256" key="3">
    <source>
        <dbReference type="ARBA" id="ARBA00022723"/>
    </source>
</evidence>
<dbReference type="Pfam" id="PF01702">
    <property type="entry name" value="TGT"/>
    <property type="match status" value="1"/>
</dbReference>
<evidence type="ECO:0000256" key="2">
    <source>
        <dbReference type="ARBA" id="ARBA00022694"/>
    </source>
</evidence>
<dbReference type="GO" id="GO:0008479">
    <property type="term" value="F:tRNA-guanosine(34) queuine transglycosylase activity"/>
    <property type="evidence" value="ECO:0007669"/>
    <property type="project" value="UniProtKB-UniRule"/>
</dbReference>
<dbReference type="InterPro" id="IPR050852">
    <property type="entry name" value="Queuine_tRNA-ribosyltrfase"/>
</dbReference>
<reference evidence="8 9" key="1">
    <citation type="submission" date="2023-08" db="EMBL/GenBank/DDBJ databases">
        <title>Black Yeasts Isolated from many extreme environments.</title>
        <authorList>
            <person name="Coleine C."/>
            <person name="Stajich J.E."/>
            <person name="Selbmann L."/>
        </authorList>
    </citation>
    <scope>NUCLEOTIDE SEQUENCE [LARGE SCALE GENOMIC DNA]</scope>
    <source>
        <strain evidence="8 9">CCFEE 5910</strain>
    </source>
</reference>
<evidence type="ECO:0000256" key="4">
    <source>
        <dbReference type="ARBA" id="ARBA00022833"/>
    </source>
</evidence>
<evidence type="ECO:0000259" key="7">
    <source>
        <dbReference type="Pfam" id="PF01702"/>
    </source>
</evidence>
<feature type="binding site" evidence="5">
    <location>
        <position position="330"/>
    </location>
    <ligand>
        <name>Zn(2+)</name>
        <dbReference type="ChEBI" id="CHEBI:29105"/>
    </ligand>
</feature>
<accession>A0AAN7Y5H6</accession>
<feature type="domain" description="tRNA-guanine(15) transglycosylase-like" evidence="7">
    <location>
        <begin position="28"/>
        <end position="392"/>
    </location>
</feature>
<gene>
    <name evidence="8" type="ORF">LTR05_005463</name>
</gene>
<comment type="subunit">
    <text evidence="5">Heterodimer of a catalytic subunit and an accessory subunit.</text>
</comment>
<keyword evidence="3 5" id="KW-0479">Metal-binding</keyword>
<proteinExistence type="inferred from homology"/>
<evidence type="ECO:0000256" key="6">
    <source>
        <dbReference type="SAM" id="MobiDB-lite"/>
    </source>
</evidence>
<comment type="similarity">
    <text evidence="5">Belongs to the queuine tRNA-ribosyltransferase family. QTRT2 subfamily.</text>
</comment>
<dbReference type="EMBL" id="JAVRRJ010000005">
    <property type="protein sequence ID" value="KAK5084387.1"/>
    <property type="molecule type" value="Genomic_DNA"/>
</dbReference>
<dbReference type="GO" id="GO:0006400">
    <property type="term" value="P:tRNA modification"/>
    <property type="evidence" value="ECO:0007669"/>
    <property type="project" value="InterPro"/>
</dbReference>
<organism evidence="8 9">
    <name type="scientific">Lithohypha guttulata</name>
    <dbReference type="NCBI Taxonomy" id="1690604"/>
    <lineage>
        <taxon>Eukaryota</taxon>
        <taxon>Fungi</taxon>
        <taxon>Dikarya</taxon>
        <taxon>Ascomycota</taxon>
        <taxon>Pezizomycotina</taxon>
        <taxon>Eurotiomycetes</taxon>
        <taxon>Chaetothyriomycetidae</taxon>
        <taxon>Chaetothyriales</taxon>
        <taxon>Trichomeriaceae</taxon>
        <taxon>Lithohypha</taxon>
    </lineage>
</organism>